<protein>
    <submittedName>
        <fullName evidence="1">Uncharacterized protein</fullName>
    </submittedName>
</protein>
<dbReference type="Proteomes" id="UP001596023">
    <property type="component" value="Unassembled WGS sequence"/>
</dbReference>
<evidence type="ECO:0000313" key="2">
    <source>
        <dbReference type="Proteomes" id="UP001596023"/>
    </source>
</evidence>
<organism evidence="1 2">
    <name type="scientific">Dysgonomonas termitidis</name>
    <dbReference type="NCBI Taxonomy" id="1516126"/>
    <lineage>
        <taxon>Bacteria</taxon>
        <taxon>Pseudomonadati</taxon>
        <taxon>Bacteroidota</taxon>
        <taxon>Bacteroidia</taxon>
        <taxon>Bacteroidales</taxon>
        <taxon>Dysgonomonadaceae</taxon>
        <taxon>Dysgonomonas</taxon>
    </lineage>
</organism>
<dbReference type="RefSeq" id="WP_379997356.1">
    <property type="nucleotide sequence ID" value="NZ_JBHSGN010000079.1"/>
</dbReference>
<accession>A0ABV9KWZ1</accession>
<reference evidence="2" key="1">
    <citation type="journal article" date="2019" name="Int. J. Syst. Evol. Microbiol.">
        <title>The Global Catalogue of Microorganisms (GCM) 10K type strain sequencing project: providing services to taxonomists for standard genome sequencing and annotation.</title>
        <authorList>
            <consortium name="The Broad Institute Genomics Platform"/>
            <consortium name="The Broad Institute Genome Sequencing Center for Infectious Disease"/>
            <person name="Wu L."/>
            <person name="Ma J."/>
        </authorList>
    </citation>
    <scope>NUCLEOTIDE SEQUENCE [LARGE SCALE GENOMIC DNA]</scope>
    <source>
        <strain evidence="2">CCUG 66188</strain>
    </source>
</reference>
<sequence length="109" mass="12972">MSHLHKIWHIWQKANVPIELQIDGVKIPRWRGLRFRVLLTGQKCLLRNTQTGRLRQRDKYTGLGLKSIDSLKQRFALLEKCLPYTHITRPPRIKWVEFIPPEASNNDEY</sequence>
<keyword evidence="2" id="KW-1185">Reference proteome</keyword>
<gene>
    <name evidence="1" type="ORF">ACFO6W_13725</name>
</gene>
<evidence type="ECO:0000313" key="1">
    <source>
        <dbReference type="EMBL" id="MFC4674757.1"/>
    </source>
</evidence>
<dbReference type="EMBL" id="JBHSGN010000079">
    <property type="protein sequence ID" value="MFC4674757.1"/>
    <property type="molecule type" value="Genomic_DNA"/>
</dbReference>
<name>A0ABV9KWZ1_9BACT</name>
<proteinExistence type="predicted"/>
<comment type="caution">
    <text evidence="1">The sequence shown here is derived from an EMBL/GenBank/DDBJ whole genome shotgun (WGS) entry which is preliminary data.</text>
</comment>